<protein>
    <submittedName>
        <fullName evidence="1">Putative UDP-glucose 4-epimerase</fullName>
    </submittedName>
</protein>
<dbReference type="SUPFAM" id="SSF51735">
    <property type="entry name" value="NAD(P)-binding Rossmann-fold domains"/>
    <property type="match status" value="1"/>
</dbReference>
<accession>A0A059FBG1</accession>
<dbReference type="PATRIC" id="fig|1280950.3.peg.3254"/>
<dbReference type="Proteomes" id="UP000025171">
    <property type="component" value="Unassembled WGS sequence"/>
</dbReference>
<evidence type="ECO:0000313" key="2">
    <source>
        <dbReference type="Proteomes" id="UP000025171"/>
    </source>
</evidence>
<dbReference type="Gene3D" id="3.40.50.720">
    <property type="entry name" value="NAD(P)-binding Rossmann-like Domain"/>
    <property type="match status" value="1"/>
</dbReference>
<evidence type="ECO:0000313" key="1">
    <source>
        <dbReference type="EMBL" id="KCZ87945.1"/>
    </source>
</evidence>
<comment type="caution">
    <text evidence="1">The sequence shown here is derived from an EMBL/GenBank/DDBJ whole genome shotgun (WGS) entry which is preliminary data.</text>
</comment>
<dbReference type="InterPro" id="IPR036291">
    <property type="entry name" value="NAD(P)-bd_dom_sf"/>
</dbReference>
<dbReference type="EMBL" id="ARYK01000011">
    <property type="protein sequence ID" value="KCZ87945.1"/>
    <property type="molecule type" value="Genomic_DNA"/>
</dbReference>
<sequence>MIDVDDLAALLARRARDDKPRSEVMTPAGHLSLRWNDIADSAARVTGRKINMLAVPALLFDAAGFIADGTARITGRPHVFSTGKVRELQAGDWLADRAIELPTALDVTMARCLAPFLAPGGFRPVHRGGIEKRDV</sequence>
<dbReference type="AlphaFoldDB" id="A0A059FBG1"/>
<name>A0A059FBG1_9PROT</name>
<keyword evidence="2" id="KW-1185">Reference proteome</keyword>
<dbReference type="STRING" id="1280950.HJO_16215"/>
<reference evidence="1 2" key="1">
    <citation type="journal article" date="2014" name="Antonie Van Leeuwenhoek">
        <title>Hyphomonas beringensis sp. nov. and Hyphomonas chukchiensis sp. nov., isolated from surface seawater of the Bering Sea and Chukchi Sea.</title>
        <authorList>
            <person name="Li C."/>
            <person name="Lai Q."/>
            <person name="Li G."/>
            <person name="Dong C."/>
            <person name="Wang J."/>
            <person name="Liao Y."/>
            <person name="Shao Z."/>
        </authorList>
    </citation>
    <scope>NUCLEOTIDE SEQUENCE [LARGE SCALE GENOMIC DNA]</scope>
    <source>
        <strain evidence="1 2">MHS-2</strain>
    </source>
</reference>
<gene>
    <name evidence="1" type="ORF">HJO_16215</name>
</gene>
<organism evidence="1 2">
    <name type="scientific">Hyphomonas johnsonii MHS-2</name>
    <dbReference type="NCBI Taxonomy" id="1280950"/>
    <lineage>
        <taxon>Bacteria</taxon>
        <taxon>Pseudomonadati</taxon>
        <taxon>Pseudomonadota</taxon>
        <taxon>Alphaproteobacteria</taxon>
        <taxon>Hyphomonadales</taxon>
        <taxon>Hyphomonadaceae</taxon>
        <taxon>Hyphomonas</taxon>
    </lineage>
</organism>
<dbReference type="eggNOG" id="COG0451">
    <property type="taxonomic scope" value="Bacteria"/>
</dbReference>
<proteinExistence type="predicted"/>